<comment type="caution">
    <text evidence="1">The sequence shown here is derived from an EMBL/GenBank/DDBJ whole genome shotgun (WGS) entry which is preliminary data.</text>
</comment>
<reference evidence="1" key="1">
    <citation type="journal article" date="2022" name="Microorganisms">
        <title>Antibiotic Susceptibility, Resistance Gene Determinants and Corresponding Genomic Regions in Lactobacillus amylovorus Isolates Derived from Wild Boars and Domestic Pigs.</title>
        <authorList>
            <person name="Moravkova M."/>
            <person name="Kostovova I."/>
            <person name="Kavanova K."/>
            <person name="Pechar R."/>
            <person name="Stanek S."/>
            <person name="Brychta A."/>
            <person name="Zeman M."/>
            <person name="Kubasova T."/>
        </authorList>
    </citation>
    <scope>NUCLEOTIDE SEQUENCE</scope>
    <source>
        <strain evidence="1">M490A</strain>
    </source>
</reference>
<proteinExistence type="predicted"/>
<organism evidence="1 2">
    <name type="scientific">Lactobacillus amylovorus</name>
    <dbReference type="NCBI Taxonomy" id="1604"/>
    <lineage>
        <taxon>Bacteria</taxon>
        <taxon>Bacillati</taxon>
        <taxon>Bacillota</taxon>
        <taxon>Bacilli</taxon>
        <taxon>Lactobacillales</taxon>
        <taxon>Lactobacillaceae</taxon>
        <taxon>Lactobacillus</taxon>
    </lineage>
</organism>
<dbReference type="Proteomes" id="UP001141981">
    <property type="component" value="Unassembled WGS sequence"/>
</dbReference>
<gene>
    <name evidence="1" type="ORF">ODU72_05825</name>
</gene>
<name>A0A9X4AAQ1_LACAM</name>
<evidence type="ECO:0000313" key="1">
    <source>
        <dbReference type="EMBL" id="MDB6258192.1"/>
    </source>
</evidence>
<protein>
    <submittedName>
        <fullName evidence="1">Uncharacterized protein</fullName>
    </submittedName>
</protein>
<dbReference type="RefSeq" id="WP_271880808.1">
    <property type="nucleotide sequence ID" value="NZ_JAOTGY010000009.1"/>
</dbReference>
<sequence length="323" mass="38133">MDEVDKILTQNNIPESTKKMIRMLSKDGREALNSMWDKDSIFWKHAQPVEIATRFIADPEKYKNLFHYTSQQGMESILTSYTFRIGSQYFMNDPEENIYVSKLAEDILKKDERATTQEIKDFHNDFRSVKLDTYIWSFTANDHSQALSRYGDFALEFENQELQEKLVDYFDPNVQDTSEFVAGNCYVFPLKVEYDEAVQREYVGAVVHTWLSAYRNLAIDPYDMNEIIKDCYYALSLFCMCFKNPLLRQEEEIRFILLRKSNDNDLHPDTYIKDRPVLLFKFNASLIKSVIYSKQVKDIDKIKKFLVDKGFKNVPFIPTKLPY</sequence>
<reference evidence="1" key="2">
    <citation type="submission" date="2022-10" db="EMBL/GenBank/DDBJ databases">
        <authorList>
            <person name="Kostovova I."/>
            <person name="Moravkova M."/>
            <person name="Pechar R."/>
        </authorList>
    </citation>
    <scope>NUCLEOTIDE SEQUENCE</scope>
    <source>
        <strain evidence="1">M490A</strain>
    </source>
</reference>
<dbReference type="AlphaFoldDB" id="A0A9X4AAQ1"/>
<evidence type="ECO:0000313" key="2">
    <source>
        <dbReference type="Proteomes" id="UP001141981"/>
    </source>
</evidence>
<accession>A0A9X4AAQ1</accession>
<dbReference type="EMBL" id="JAOTGY010000009">
    <property type="protein sequence ID" value="MDB6258192.1"/>
    <property type="molecule type" value="Genomic_DNA"/>
</dbReference>